<dbReference type="AlphaFoldDB" id="A0A7Z0E8S7"/>
<dbReference type="GO" id="GO:0097367">
    <property type="term" value="F:carbohydrate derivative binding"/>
    <property type="evidence" value="ECO:0007669"/>
    <property type="project" value="InterPro"/>
</dbReference>
<dbReference type="GO" id="GO:0003677">
    <property type="term" value="F:DNA binding"/>
    <property type="evidence" value="ECO:0007669"/>
    <property type="project" value="UniProtKB-KW"/>
</dbReference>
<dbReference type="Gene3D" id="3.40.50.10490">
    <property type="entry name" value="Glucose-6-phosphate isomerase like protein, domain 1"/>
    <property type="match status" value="1"/>
</dbReference>
<dbReference type="InterPro" id="IPR036388">
    <property type="entry name" value="WH-like_DNA-bd_sf"/>
</dbReference>
<dbReference type="PANTHER" id="PTHR30514:SF18">
    <property type="entry name" value="RPIR-FAMILY TRANSCRIPTIONAL REGULATOR"/>
    <property type="match status" value="1"/>
</dbReference>
<dbReference type="SUPFAM" id="SSF53697">
    <property type="entry name" value="SIS domain"/>
    <property type="match status" value="1"/>
</dbReference>
<keyword evidence="2" id="KW-0238">DNA-binding</keyword>
<dbReference type="CDD" id="cd05013">
    <property type="entry name" value="SIS_RpiR"/>
    <property type="match status" value="1"/>
</dbReference>
<evidence type="ECO:0000259" key="1">
    <source>
        <dbReference type="PROSITE" id="PS51464"/>
    </source>
</evidence>
<dbReference type="InterPro" id="IPR001347">
    <property type="entry name" value="SIS_dom"/>
</dbReference>
<accession>A0A7Z0E8S7</accession>
<evidence type="ECO:0000313" key="2">
    <source>
        <dbReference type="EMBL" id="NYJ16735.1"/>
    </source>
</evidence>
<dbReference type="Proteomes" id="UP000560069">
    <property type="component" value="Unassembled WGS sequence"/>
</dbReference>
<dbReference type="PANTHER" id="PTHR30514">
    <property type="entry name" value="GLUCOKINASE"/>
    <property type="match status" value="1"/>
</dbReference>
<organism evidence="2 3">
    <name type="scientific">Nesterenkonia sandarakina</name>
    <dbReference type="NCBI Taxonomy" id="272918"/>
    <lineage>
        <taxon>Bacteria</taxon>
        <taxon>Bacillati</taxon>
        <taxon>Actinomycetota</taxon>
        <taxon>Actinomycetes</taxon>
        <taxon>Micrococcales</taxon>
        <taxon>Micrococcaceae</taxon>
        <taxon>Nesterenkonia</taxon>
    </lineage>
</organism>
<dbReference type="InterPro" id="IPR046348">
    <property type="entry name" value="SIS_dom_sf"/>
</dbReference>
<name>A0A7Z0E8S7_9MICC</name>
<dbReference type="GO" id="GO:1901135">
    <property type="term" value="P:carbohydrate derivative metabolic process"/>
    <property type="evidence" value="ECO:0007669"/>
    <property type="project" value="InterPro"/>
</dbReference>
<dbReference type="Pfam" id="PF01380">
    <property type="entry name" value="SIS"/>
    <property type="match status" value="1"/>
</dbReference>
<dbReference type="InterPro" id="IPR047640">
    <property type="entry name" value="RpiR-like"/>
</dbReference>
<evidence type="ECO:0000313" key="3">
    <source>
        <dbReference type="Proteomes" id="UP000560069"/>
    </source>
</evidence>
<gene>
    <name evidence="2" type="ORF">HNR11_001269</name>
</gene>
<keyword evidence="3" id="KW-1185">Reference proteome</keyword>
<dbReference type="InterPro" id="IPR035472">
    <property type="entry name" value="RpiR-like_SIS"/>
</dbReference>
<reference evidence="2 3" key="1">
    <citation type="submission" date="2020-07" db="EMBL/GenBank/DDBJ databases">
        <title>Sequencing the genomes of 1000 actinobacteria strains.</title>
        <authorList>
            <person name="Klenk H.-P."/>
        </authorList>
    </citation>
    <scope>NUCLEOTIDE SEQUENCE [LARGE SCALE GENOMIC DNA]</scope>
    <source>
        <strain evidence="2 3">DSM 15664</strain>
    </source>
</reference>
<dbReference type="InterPro" id="IPR009057">
    <property type="entry name" value="Homeodomain-like_sf"/>
</dbReference>
<dbReference type="EMBL" id="JACCFQ010000001">
    <property type="protein sequence ID" value="NYJ16735.1"/>
    <property type="molecule type" value="Genomic_DNA"/>
</dbReference>
<feature type="domain" description="SIS" evidence="1">
    <location>
        <begin position="123"/>
        <end position="271"/>
    </location>
</feature>
<dbReference type="PROSITE" id="PS51464">
    <property type="entry name" value="SIS"/>
    <property type="match status" value="1"/>
</dbReference>
<protein>
    <submittedName>
        <fullName evidence="2">DNA-binding MurR/RpiR family transcriptional regulator</fullName>
    </submittedName>
</protein>
<comment type="caution">
    <text evidence="2">The sequence shown here is derived from an EMBL/GenBank/DDBJ whole genome shotgun (WGS) entry which is preliminary data.</text>
</comment>
<dbReference type="RefSeq" id="WP_179441612.1">
    <property type="nucleotide sequence ID" value="NZ_BAAALK010000002.1"/>
</dbReference>
<proteinExistence type="predicted"/>
<dbReference type="GO" id="GO:0003700">
    <property type="term" value="F:DNA-binding transcription factor activity"/>
    <property type="evidence" value="ECO:0007669"/>
    <property type="project" value="InterPro"/>
</dbReference>
<dbReference type="SUPFAM" id="SSF46689">
    <property type="entry name" value="Homeodomain-like"/>
    <property type="match status" value="1"/>
</dbReference>
<sequence>MSHSVSTWVDKLVGGRSPSPALGRVVAVLRADPELAAFATTAQLAAVAQVNIGTVTRAAQFLGFSGWPDLVLDYRGRYLATLTADRILSGSTSGVKGLASIMEDVRALESLGSTLDDTVIEAGAELIGGARRGVVLATGIFAGVAAQLAHGAQLLGCDLSLQTGAVSAQMTAVRQLGPADLVITFNIWKTTEAVNQLALLAAERGVPLLAIVDRSTPVAQRADLAITVPSDSSRYLPSSVPATSVIQALLMGVAERDRARAEASLREADEMWSRVGVVVD</sequence>
<dbReference type="Gene3D" id="1.10.10.10">
    <property type="entry name" value="Winged helix-like DNA-binding domain superfamily/Winged helix DNA-binding domain"/>
    <property type="match status" value="1"/>
</dbReference>